<dbReference type="EMBL" id="CP081295">
    <property type="protein sequence ID" value="QZD88853.1"/>
    <property type="molecule type" value="Genomic_DNA"/>
</dbReference>
<feature type="domain" description="Cyclic nucleotide-binding" evidence="4">
    <location>
        <begin position="20"/>
        <end position="123"/>
    </location>
</feature>
<dbReference type="RefSeq" id="WP_221424363.1">
    <property type="nucleotide sequence ID" value="NZ_CP081295.1"/>
</dbReference>
<keyword evidence="2" id="KW-0238">DNA-binding</keyword>
<evidence type="ECO:0000256" key="2">
    <source>
        <dbReference type="ARBA" id="ARBA00023125"/>
    </source>
</evidence>
<dbReference type="PANTHER" id="PTHR24567">
    <property type="entry name" value="CRP FAMILY TRANSCRIPTIONAL REGULATORY PROTEIN"/>
    <property type="match status" value="1"/>
</dbReference>
<dbReference type="InterPro" id="IPR018490">
    <property type="entry name" value="cNMP-bd_dom_sf"/>
</dbReference>
<keyword evidence="7" id="KW-1185">Reference proteome</keyword>
<evidence type="ECO:0000313" key="7">
    <source>
        <dbReference type="Proteomes" id="UP000824281"/>
    </source>
</evidence>
<dbReference type="PANTHER" id="PTHR24567:SF26">
    <property type="entry name" value="REGULATORY PROTEIN YEIL"/>
    <property type="match status" value="1"/>
</dbReference>
<evidence type="ECO:0000256" key="1">
    <source>
        <dbReference type="ARBA" id="ARBA00023015"/>
    </source>
</evidence>
<accession>A0ABX8ZIK8</accession>
<keyword evidence="1" id="KW-0805">Transcription regulation</keyword>
<dbReference type="InterPro" id="IPR050397">
    <property type="entry name" value="Env_Response_Regulators"/>
</dbReference>
<dbReference type="InterPro" id="IPR036388">
    <property type="entry name" value="WH-like_DNA-bd_sf"/>
</dbReference>
<dbReference type="Gene3D" id="1.10.10.10">
    <property type="entry name" value="Winged helix-like DNA-binding domain superfamily/Winged helix DNA-binding domain"/>
    <property type="match status" value="1"/>
</dbReference>
<evidence type="ECO:0000256" key="3">
    <source>
        <dbReference type="ARBA" id="ARBA00023163"/>
    </source>
</evidence>
<dbReference type="Pfam" id="PF00027">
    <property type="entry name" value="cNMP_binding"/>
    <property type="match status" value="1"/>
</dbReference>
<dbReference type="InterPro" id="IPR036390">
    <property type="entry name" value="WH_DNA-bd_sf"/>
</dbReference>
<dbReference type="SMART" id="SM00419">
    <property type="entry name" value="HTH_CRP"/>
    <property type="match status" value="1"/>
</dbReference>
<organism evidence="6 7">
    <name type="scientific">Qipengyuania aurantiaca</name>
    <dbReference type="NCBI Taxonomy" id="2867233"/>
    <lineage>
        <taxon>Bacteria</taxon>
        <taxon>Pseudomonadati</taxon>
        <taxon>Pseudomonadota</taxon>
        <taxon>Alphaproteobacteria</taxon>
        <taxon>Sphingomonadales</taxon>
        <taxon>Erythrobacteraceae</taxon>
        <taxon>Qipengyuania</taxon>
    </lineage>
</organism>
<keyword evidence="3" id="KW-0804">Transcription</keyword>
<reference evidence="6 7" key="1">
    <citation type="submission" date="2021-08" db="EMBL/GenBank/DDBJ databases">
        <title>Comparative Genomics Analysis of the Genus Qipengyuania Reveals Extensive Genetic Diversity and Metabolic Versatility, Including the Description of Fifteen Novel Species.</title>
        <authorList>
            <person name="Liu Y."/>
        </authorList>
    </citation>
    <scope>NUCLEOTIDE SEQUENCE [LARGE SCALE GENOMIC DNA]</scope>
    <source>
        <strain evidence="6 7">1NDH13</strain>
    </source>
</reference>
<dbReference type="SUPFAM" id="SSF51206">
    <property type="entry name" value="cAMP-binding domain-like"/>
    <property type="match status" value="1"/>
</dbReference>
<proteinExistence type="predicted"/>
<dbReference type="InterPro" id="IPR012318">
    <property type="entry name" value="HTH_CRP"/>
</dbReference>
<evidence type="ECO:0000259" key="4">
    <source>
        <dbReference type="PROSITE" id="PS50042"/>
    </source>
</evidence>
<dbReference type="InterPro" id="IPR000595">
    <property type="entry name" value="cNMP-bd_dom"/>
</dbReference>
<dbReference type="SMART" id="SM00100">
    <property type="entry name" value="cNMP"/>
    <property type="match status" value="1"/>
</dbReference>
<dbReference type="PROSITE" id="PS51063">
    <property type="entry name" value="HTH_CRP_2"/>
    <property type="match status" value="1"/>
</dbReference>
<protein>
    <submittedName>
        <fullName evidence="6">Crp/Fnr family transcriptional regulator</fullName>
    </submittedName>
</protein>
<gene>
    <name evidence="6" type="ORF">K3148_08255</name>
</gene>
<sequence length="248" mass="28118">MIDVADPYDCLKCPLLDCPGLRPLDEKQRAYMNGIKQGERRFERGDPLVHEDEDVRHLYSVLEGVLIRYRTLEDGRRQIVNFMFPGDLVGLQGAFDEPSSHSVEALIPSRLCHFKRSDFVHLIKDNPQLGYDVTWLAAKEETALEGHIVSLGQRSAKERVVFLAVWLLDRALATCVAHDGNALSIPVTQSQIADMLGLSLVHTNRTIRALDKEGLVEWNAREIRVPDMGKASEYANFDRSRKGHRPYI</sequence>
<name>A0ABX8ZIK8_9SPHN</name>
<dbReference type="SUPFAM" id="SSF46785">
    <property type="entry name" value="Winged helix' DNA-binding domain"/>
    <property type="match status" value="1"/>
</dbReference>
<dbReference type="Pfam" id="PF13545">
    <property type="entry name" value="HTH_Crp_2"/>
    <property type="match status" value="1"/>
</dbReference>
<evidence type="ECO:0000259" key="5">
    <source>
        <dbReference type="PROSITE" id="PS51063"/>
    </source>
</evidence>
<feature type="domain" description="HTH crp-type" evidence="5">
    <location>
        <begin position="154"/>
        <end position="229"/>
    </location>
</feature>
<dbReference type="CDD" id="cd00038">
    <property type="entry name" value="CAP_ED"/>
    <property type="match status" value="1"/>
</dbReference>
<dbReference type="Gene3D" id="2.60.120.10">
    <property type="entry name" value="Jelly Rolls"/>
    <property type="match status" value="1"/>
</dbReference>
<dbReference type="Proteomes" id="UP000824281">
    <property type="component" value="Chromosome"/>
</dbReference>
<dbReference type="InterPro" id="IPR014710">
    <property type="entry name" value="RmlC-like_jellyroll"/>
</dbReference>
<dbReference type="PROSITE" id="PS50042">
    <property type="entry name" value="CNMP_BINDING_3"/>
    <property type="match status" value="1"/>
</dbReference>
<evidence type="ECO:0000313" key="6">
    <source>
        <dbReference type="EMBL" id="QZD88853.1"/>
    </source>
</evidence>